<sequence>MKKYRVTYFLGNKEWTETMSEGQLKNFEKRLENGAEEQIISVNEIHELPSDLIQAFQDFKKAAYKLNEMLEKYDSNNDIQDLFITKYPFIKAFSEVADDINDWYTAVINQETATSETFREIQGEILNACPGYQAVIKLDNNKVLTTSPVKYIYSIYNNGQVIILYTKNSVYKIRKGGGMNATNQ</sequence>
<comment type="caution">
    <text evidence="1">The sequence shown here is derived from an EMBL/GenBank/DDBJ whole genome shotgun (WGS) entry which is preliminary data.</text>
</comment>
<keyword evidence="2" id="KW-1185">Reference proteome</keyword>
<evidence type="ECO:0000313" key="2">
    <source>
        <dbReference type="Proteomes" id="UP001166402"/>
    </source>
</evidence>
<accession>A0ABS4NAP7</accession>
<proteinExistence type="predicted"/>
<protein>
    <submittedName>
        <fullName evidence="1">Uncharacterized protein</fullName>
    </submittedName>
</protein>
<gene>
    <name evidence="1" type="ORF">J2Z80_000235</name>
</gene>
<reference evidence="1" key="1">
    <citation type="submission" date="2021-03" db="EMBL/GenBank/DDBJ databases">
        <title>Genomic Encyclopedia of Type Strains, Phase IV (KMG-IV): sequencing the most valuable type-strain genomes for metagenomic binning, comparative biology and taxonomic classification.</title>
        <authorList>
            <person name="Goeker M."/>
        </authorList>
    </citation>
    <scope>NUCLEOTIDE SEQUENCE</scope>
    <source>
        <strain evidence="1">DSM 101588</strain>
    </source>
</reference>
<organism evidence="1 2">
    <name type="scientific">Thermoanaerobacterium butyriciformans</name>
    <dbReference type="NCBI Taxonomy" id="1702242"/>
    <lineage>
        <taxon>Bacteria</taxon>
        <taxon>Bacillati</taxon>
        <taxon>Bacillota</taxon>
        <taxon>Clostridia</taxon>
        <taxon>Thermoanaerobacterales</taxon>
        <taxon>Thermoanaerobacteraceae</taxon>
        <taxon>Thermoanaerobacterium</taxon>
    </lineage>
</organism>
<evidence type="ECO:0000313" key="1">
    <source>
        <dbReference type="EMBL" id="MBP2070737.1"/>
    </source>
</evidence>
<dbReference type="Proteomes" id="UP001166402">
    <property type="component" value="Unassembled WGS sequence"/>
</dbReference>
<dbReference type="RefSeq" id="WP_209452717.1">
    <property type="nucleotide sequence ID" value="NZ_JAGGLT010000002.1"/>
</dbReference>
<dbReference type="EMBL" id="JAGGLT010000002">
    <property type="protein sequence ID" value="MBP2070737.1"/>
    <property type="molecule type" value="Genomic_DNA"/>
</dbReference>
<name>A0ABS4NAP7_9THEO</name>